<protein>
    <submittedName>
        <fullName evidence="2">Uncharacterized protein</fullName>
    </submittedName>
</protein>
<gene>
    <name evidence="2" type="ORF">HCDG_08670</name>
</gene>
<evidence type="ECO:0000256" key="1">
    <source>
        <dbReference type="SAM" id="Phobius"/>
    </source>
</evidence>
<organism evidence="2 3">
    <name type="scientific">Ajellomyces capsulatus (strain H143)</name>
    <name type="common">Darling's disease fungus</name>
    <name type="synonym">Histoplasma capsulatum</name>
    <dbReference type="NCBI Taxonomy" id="544712"/>
    <lineage>
        <taxon>Eukaryota</taxon>
        <taxon>Fungi</taxon>
        <taxon>Dikarya</taxon>
        <taxon>Ascomycota</taxon>
        <taxon>Pezizomycotina</taxon>
        <taxon>Eurotiomycetes</taxon>
        <taxon>Eurotiomycetidae</taxon>
        <taxon>Onygenales</taxon>
        <taxon>Ajellomycetaceae</taxon>
        <taxon>Histoplasma</taxon>
    </lineage>
</organism>
<keyword evidence="1" id="KW-1133">Transmembrane helix</keyword>
<dbReference type="VEuPathDB" id="FungiDB:HCDG_08670"/>
<dbReference type="HOGENOM" id="CLU_2060828_0_0_1"/>
<reference evidence="3" key="1">
    <citation type="submission" date="2009-05" db="EMBL/GenBank/DDBJ databases">
        <title>The genome sequence of Ajellomyces capsulatus strain H143.</title>
        <authorList>
            <person name="Champion M."/>
            <person name="Cuomo C.A."/>
            <person name="Ma L.-J."/>
            <person name="Henn M.R."/>
            <person name="Sil A."/>
            <person name="Goldman B."/>
            <person name="Young S.K."/>
            <person name="Kodira C.D."/>
            <person name="Zeng Q."/>
            <person name="Koehrsen M."/>
            <person name="Alvarado L."/>
            <person name="Berlin A.M."/>
            <person name="Borenstein D."/>
            <person name="Chen Z."/>
            <person name="Engels R."/>
            <person name="Freedman E."/>
            <person name="Gellesch M."/>
            <person name="Goldberg J."/>
            <person name="Griggs A."/>
            <person name="Gujja S."/>
            <person name="Heiman D.I."/>
            <person name="Hepburn T.A."/>
            <person name="Howarth C."/>
            <person name="Jen D."/>
            <person name="Larson L."/>
            <person name="Lewis B."/>
            <person name="Mehta T."/>
            <person name="Park D."/>
            <person name="Pearson M."/>
            <person name="Roberts A."/>
            <person name="Saif S."/>
            <person name="Shea T.D."/>
            <person name="Shenoy N."/>
            <person name="Sisk P."/>
            <person name="Stolte C."/>
            <person name="Sykes S."/>
            <person name="Walk T."/>
            <person name="White J."/>
            <person name="Yandava C."/>
            <person name="Klein B."/>
            <person name="McEwen J.G."/>
            <person name="Puccia R."/>
            <person name="Goldman G.H."/>
            <person name="Felipe M.S."/>
            <person name="Nino-Vega G."/>
            <person name="San-Blas G."/>
            <person name="Taylor J.W."/>
            <person name="Mendoza L."/>
            <person name="Galagan J.E."/>
            <person name="Nusbaum C."/>
            <person name="Birren B.W."/>
        </authorList>
    </citation>
    <scope>NUCLEOTIDE SEQUENCE [LARGE SCALE GENOMIC DNA]</scope>
    <source>
        <strain evidence="3">H143</strain>
    </source>
</reference>
<accession>C6HRT5</accession>
<evidence type="ECO:0000313" key="3">
    <source>
        <dbReference type="Proteomes" id="UP000002624"/>
    </source>
</evidence>
<keyword evidence="1" id="KW-0812">Transmembrane</keyword>
<keyword evidence="1" id="KW-0472">Membrane</keyword>
<proteinExistence type="predicted"/>
<feature type="transmembrane region" description="Helical" evidence="1">
    <location>
        <begin position="40"/>
        <end position="61"/>
    </location>
</feature>
<dbReference type="EMBL" id="GG692436">
    <property type="protein sequence ID" value="EER37219.1"/>
    <property type="molecule type" value="Genomic_DNA"/>
</dbReference>
<dbReference type="Proteomes" id="UP000002624">
    <property type="component" value="Unassembled WGS sequence"/>
</dbReference>
<evidence type="ECO:0000313" key="2">
    <source>
        <dbReference type="EMBL" id="EER37219.1"/>
    </source>
</evidence>
<name>C6HRT5_AJECH</name>
<dbReference type="AlphaFoldDB" id="C6HRT5"/>
<sequence>MTGTIVTPQKLPMCCDELGEEGDALFEKAIQHDRTSQRKYLTSTTVLLMSAPIHVVGFFWVQFLDLEVPNPASLSRVKSITLEYTRISTKEENSLKLAATYFDGDMISYNTRIMMTTLL</sequence>